<accession>A0A4R1GKB8</accession>
<organism evidence="2 3">
    <name type="scientific">Marinobacterium mangrovicola</name>
    <dbReference type="NCBI Taxonomy" id="1476959"/>
    <lineage>
        <taxon>Bacteria</taxon>
        <taxon>Pseudomonadati</taxon>
        <taxon>Pseudomonadota</taxon>
        <taxon>Gammaproteobacteria</taxon>
        <taxon>Oceanospirillales</taxon>
        <taxon>Oceanospirillaceae</taxon>
        <taxon>Marinobacterium</taxon>
    </lineage>
</organism>
<evidence type="ECO:0008006" key="4">
    <source>
        <dbReference type="Google" id="ProtNLM"/>
    </source>
</evidence>
<protein>
    <recommendedName>
        <fullName evidence="4">Tetratricopeptide repeat protein</fullName>
    </recommendedName>
</protein>
<reference evidence="2 3" key="1">
    <citation type="submission" date="2019-03" db="EMBL/GenBank/DDBJ databases">
        <title>Genomic Encyclopedia of Archaeal and Bacterial Type Strains, Phase II (KMG-II): from individual species to whole genera.</title>
        <authorList>
            <person name="Goeker M."/>
        </authorList>
    </citation>
    <scope>NUCLEOTIDE SEQUENCE [LARGE SCALE GENOMIC DNA]</scope>
    <source>
        <strain evidence="2 3">DSM 27697</strain>
    </source>
</reference>
<name>A0A4R1GKB8_9GAMM</name>
<evidence type="ECO:0000313" key="2">
    <source>
        <dbReference type="EMBL" id="TCK08508.1"/>
    </source>
</evidence>
<gene>
    <name evidence="2" type="ORF">CLV83_0593</name>
</gene>
<dbReference type="Proteomes" id="UP000294546">
    <property type="component" value="Unassembled WGS sequence"/>
</dbReference>
<dbReference type="EMBL" id="SMFU01000007">
    <property type="protein sequence ID" value="TCK08508.1"/>
    <property type="molecule type" value="Genomic_DNA"/>
</dbReference>
<evidence type="ECO:0000313" key="3">
    <source>
        <dbReference type="Proteomes" id="UP000294546"/>
    </source>
</evidence>
<dbReference type="OrthoDB" id="6119385at2"/>
<dbReference type="RefSeq" id="WP_132287255.1">
    <property type="nucleotide sequence ID" value="NZ_SMFU01000007.1"/>
</dbReference>
<dbReference type="PROSITE" id="PS51257">
    <property type="entry name" value="PROKAR_LIPOPROTEIN"/>
    <property type="match status" value="1"/>
</dbReference>
<dbReference type="InterPro" id="IPR011990">
    <property type="entry name" value="TPR-like_helical_dom_sf"/>
</dbReference>
<feature type="region of interest" description="Disordered" evidence="1">
    <location>
        <begin position="343"/>
        <end position="378"/>
    </location>
</feature>
<proteinExistence type="predicted"/>
<dbReference type="AlphaFoldDB" id="A0A4R1GKB8"/>
<evidence type="ECO:0000256" key="1">
    <source>
        <dbReference type="SAM" id="MobiDB-lite"/>
    </source>
</evidence>
<comment type="caution">
    <text evidence="2">The sequence shown here is derived from an EMBL/GenBank/DDBJ whole genome shotgun (WGS) entry which is preliminary data.</text>
</comment>
<dbReference type="Gene3D" id="1.25.40.10">
    <property type="entry name" value="Tetratricopeptide repeat domain"/>
    <property type="match status" value="1"/>
</dbReference>
<sequence>MRKLGVVLLSVAALSGCLTNNMDMTQQMASTPSVPQTQAQIEKLAPSNPNLVSTYYFVPDLTRAGGLAVAINGRAARVRLELDGKTIARIPVEKGVRLELQPNQVYLLRMGEDWDENRDLFMKRFIKIMTPGIGEFKAFDLSDDESIGGDTTVIDVKRLTLEETLGRLDTFELIETEQPMPLITALTESFKQQRQECLNQNQLALCKALVEDLPAEAVSPEMAAHIRQLEKNVAAAQAEEARRQQLIAMEQALPASVRRDKYMVQLSQYLKQQDYPKALDIFPKLEALPIQSDPSLKFFYGEALLKTGQDEAAQRKLYEYISEQGAGATHYVRALELINAAETGTAPPPQASQQQAAQSVTRSATQSGAQPVAQSADRSAAASGSGAIRSGNGNFFACYDPGNFICIEYNINSSSRFQQMRQQCQQGGNRVIESCDRNAPSCSMTSSVGSQTTYVHNMTEPSAVKQACLANGGSFRNGG</sequence>
<keyword evidence="3" id="KW-1185">Reference proteome</keyword>
<feature type="compositionally biased region" description="Low complexity" evidence="1">
    <location>
        <begin position="351"/>
        <end position="367"/>
    </location>
</feature>